<dbReference type="SMART" id="SM00717">
    <property type="entry name" value="SANT"/>
    <property type="match status" value="1"/>
</dbReference>
<dbReference type="CDD" id="cd00167">
    <property type="entry name" value="SANT"/>
    <property type="match status" value="1"/>
</dbReference>
<name>A0AA86TVW7_9EUKA</name>
<reference evidence="2" key="1">
    <citation type="submission" date="2023-06" db="EMBL/GenBank/DDBJ databases">
        <authorList>
            <person name="Kurt Z."/>
        </authorList>
    </citation>
    <scope>NUCLEOTIDE SEQUENCE</scope>
</reference>
<dbReference type="Pfam" id="PF00249">
    <property type="entry name" value="Myb_DNA-binding"/>
    <property type="match status" value="1"/>
</dbReference>
<gene>
    <name evidence="2" type="ORF">HINF_LOCUS18001</name>
    <name evidence="3" type="ORF">HINF_LOCUS76644</name>
</gene>
<organism evidence="2">
    <name type="scientific">Hexamita inflata</name>
    <dbReference type="NCBI Taxonomy" id="28002"/>
    <lineage>
        <taxon>Eukaryota</taxon>
        <taxon>Metamonada</taxon>
        <taxon>Diplomonadida</taxon>
        <taxon>Hexamitidae</taxon>
        <taxon>Hexamitinae</taxon>
        <taxon>Hexamita</taxon>
    </lineage>
</organism>
<dbReference type="SUPFAM" id="SSF46689">
    <property type="entry name" value="Homeodomain-like"/>
    <property type="match status" value="1"/>
</dbReference>
<dbReference type="AlphaFoldDB" id="A0AA86TVW7"/>
<dbReference type="EMBL" id="CATOUU010000463">
    <property type="protein sequence ID" value="CAI9930356.1"/>
    <property type="molecule type" value="Genomic_DNA"/>
</dbReference>
<dbReference type="InterPro" id="IPR009057">
    <property type="entry name" value="Homeodomain-like_sf"/>
</dbReference>
<dbReference type="EMBL" id="CAXDID020000720">
    <property type="protein sequence ID" value="CAL6111772.1"/>
    <property type="molecule type" value="Genomic_DNA"/>
</dbReference>
<evidence type="ECO:0000313" key="2">
    <source>
        <dbReference type="EMBL" id="CAI9930356.1"/>
    </source>
</evidence>
<proteinExistence type="predicted"/>
<reference evidence="3 4" key="2">
    <citation type="submission" date="2024-07" db="EMBL/GenBank/DDBJ databases">
        <authorList>
            <person name="Akdeniz Z."/>
        </authorList>
    </citation>
    <scope>NUCLEOTIDE SEQUENCE [LARGE SCALE GENOMIC DNA]</scope>
</reference>
<comment type="caution">
    <text evidence="2">The sequence shown here is derived from an EMBL/GenBank/DDBJ whole genome shotgun (WGS) entry which is preliminary data.</text>
</comment>
<evidence type="ECO:0000313" key="4">
    <source>
        <dbReference type="Proteomes" id="UP001642409"/>
    </source>
</evidence>
<keyword evidence="4" id="KW-1185">Reference proteome</keyword>
<sequence length="119" mass="14283">MNQQVYQIDLLLQISDIQQKIALIKSEMQLQRCRAKNQKINQKLRSRWSAKDDQQLVRQVKLLGIQNCQEIAQNIPNKTTSQVYFRLRYLKSLFQQDKEQVYRNKTELQWIGKMSVNKK</sequence>
<accession>A0AA86TVW7</accession>
<dbReference type="Proteomes" id="UP001642409">
    <property type="component" value="Unassembled WGS sequence"/>
</dbReference>
<evidence type="ECO:0000313" key="3">
    <source>
        <dbReference type="EMBL" id="CAL6111772.1"/>
    </source>
</evidence>
<dbReference type="InterPro" id="IPR001005">
    <property type="entry name" value="SANT/Myb"/>
</dbReference>
<feature type="domain" description="Myb-like" evidence="1">
    <location>
        <begin position="44"/>
        <end position="93"/>
    </location>
</feature>
<protein>
    <submittedName>
        <fullName evidence="2">SANT/Myb domain</fullName>
    </submittedName>
    <submittedName>
        <fullName evidence="3">SANT/Myb_domain</fullName>
    </submittedName>
</protein>
<evidence type="ECO:0000259" key="1">
    <source>
        <dbReference type="SMART" id="SM00717"/>
    </source>
</evidence>
<dbReference type="Gene3D" id="1.10.10.60">
    <property type="entry name" value="Homeodomain-like"/>
    <property type="match status" value="1"/>
</dbReference>